<evidence type="ECO:0000313" key="3">
    <source>
        <dbReference type="Proteomes" id="UP000887013"/>
    </source>
</evidence>
<keyword evidence="1" id="KW-0732">Signal</keyword>
<proteinExistence type="predicted"/>
<feature type="signal peptide" evidence="1">
    <location>
        <begin position="1"/>
        <end position="24"/>
    </location>
</feature>
<gene>
    <name evidence="2" type="ORF">NPIL_76081</name>
</gene>
<accession>A0A8X6IZM3</accession>
<evidence type="ECO:0000313" key="2">
    <source>
        <dbReference type="EMBL" id="GFS65434.1"/>
    </source>
</evidence>
<evidence type="ECO:0000256" key="1">
    <source>
        <dbReference type="SAM" id="SignalP"/>
    </source>
</evidence>
<name>A0A8X6IZM3_NEPPI</name>
<comment type="caution">
    <text evidence="2">The sequence shown here is derived from an EMBL/GenBank/DDBJ whole genome shotgun (WGS) entry which is preliminary data.</text>
</comment>
<organism evidence="2 3">
    <name type="scientific">Nephila pilipes</name>
    <name type="common">Giant wood spider</name>
    <name type="synonym">Nephila maculata</name>
    <dbReference type="NCBI Taxonomy" id="299642"/>
    <lineage>
        <taxon>Eukaryota</taxon>
        <taxon>Metazoa</taxon>
        <taxon>Ecdysozoa</taxon>
        <taxon>Arthropoda</taxon>
        <taxon>Chelicerata</taxon>
        <taxon>Arachnida</taxon>
        <taxon>Araneae</taxon>
        <taxon>Araneomorphae</taxon>
        <taxon>Entelegynae</taxon>
        <taxon>Araneoidea</taxon>
        <taxon>Nephilidae</taxon>
        <taxon>Nephila</taxon>
    </lineage>
</organism>
<dbReference type="Proteomes" id="UP000887013">
    <property type="component" value="Unassembled WGS sequence"/>
</dbReference>
<protein>
    <submittedName>
        <fullName evidence="2">Uncharacterized protein</fullName>
    </submittedName>
</protein>
<dbReference type="EMBL" id="BMAW01094433">
    <property type="protein sequence ID" value="GFS65434.1"/>
    <property type="molecule type" value="Genomic_DNA"/>
</dbReference>
<sequence length="126" mass="14227">MIRKKFVHIFALAVLFAILQNIHASGVLEASLEEGTTKTPALESLKDVNRRFLKPEESNLKINVKSVLPRCGITRRILFSPALKFLSGKKKLRMGGKYEKKNEGVPSTQEFLKFSNSTQNYSCKKV</sequence>
<dbReference type="AlphaFoldDB" id="A0A8X6IZM3"/>
<keyword evidence="3" id="KW-1185">Reference proteome</keyword>
<feature type="chain" id="PRO_5036459619" evidence="1">
    <location>
        <begin position="25"/>
        <end position="126"/>
    </location>
</feature>
<reference evidence="2" key="1">
    <citation type="submission" date="2020-08" db="EMBL/GenBank/DDBJ databases">
        <title>Multicomponent nature underlies the extraordinary mechanical properties of spider dragline silk.</title>
        <authorList>
            <person name="Kono N."/>
            <person name="Nakamura H."/>
            <person name="Mori M."/>
            <person name="Yoshida Y."/>
            <person name="Ohtoshi R."/>
            <person name="Malay A.D."/>
            <person name="Moran D.A.P."/>
            <person name="Tomita M."/>
            <person name="Numata K."/>
            <person name="Arakawa K."/>
        </authorList>
    </citation>
    <scope>NUCLEOTIDE SEQUENCE</scope>
</reference>